<accession>A0ABQ6KC49</accession>
<dbReference type="SUPFAM" id="SSF50129">
    <property type="entry name" value="GroES-like"/>
    <property type="match status" value="1"/>
</dbReference>
<dbReference type="EMBL" id="BSVB01000001">
    <property type="protein sequence ID" value="GMA96370.1"/>
    <property type="molecule type" value="Genomic_DNA"/>
</dbReference>
<gene>
    <name evidence="1" type="ORF">GCM10025881_31940</name>
</gene>
<dbReference type="Gene3D" id="3.90.180.10">
    <property type="entry name" value="Medium-chain alcohol dehydrogenases, catalytic domain"/>
    <property type="match status" value="1"/>
</dbReference>
<dbReference type="RefSeq" id="WP_284254964.1">
    <property type="nucleotide sequence ID" value="NZ_BSVB01000001.1"/>
</dbReference>
<reference evidence="2" key="1">
    <citation type="journal article" date="2019" name="Int. J. Syst. Evol. Microbiol.">
        <title>The Global Catalogue of Microorganisms (GCM) 10K type strain sequencing project: providing services to taxonomists for standard genome sequencing and annotation.</title>
        <authorList>
            <consortium name="The Broad Institute Genomics Platform"/>
            <consortium name="The Broad Institute Genome Sequencing Center for Infectious Disease"/>
            <person name="Wu L."/>
            <person name="Ma J."/>
        </authorList>
    </citation>
    <scope>NUCLEOTIDE SEQUENCE [LARGE SCALE GENOMIC DNA]</scope>
    <source>
        <strain evidence="2">NBRC 108894</strain>
    </source>
</reference>
<keyword evidence="2" id="KW-1185">Reference proteome</keyword>
<evidence type="ECO:0000313" key="1">
    <source>
        <dbReference type="EMBL" id="GMA96370.1"/>
    </source>
</evidence>
<proteinExistence type="predicted"/>
<evidence type="ECO:0000313" key="2">
    <source>
        <dbReference type="Proteomes" id="UP001157034"/>
    </source>
</evidence>
<dbReference type="InterPro" id="IPR011032">
    <property type="entry name" value="GroES-like_sf"/>
</dbReference>
<protein>
    <recommendedName>
        <fullName evidence="3">Alcohol dehydrogenase N-terminal domain-containing protein</fullName>
    </recommendedName>
</protein>
<name>A0ABQ6KC49_9MICO</name>
<sequence length="68" mass="7028">MRAAFFETTGGPDVIRYGEIPDAVAGPGEILVRPEAVGVDAVDAIVRSGRWATPCVRPPCSGATSSAR</sequence>
<evidence type="ECO:0008006" key="3">
    <source>
        <dbReference type="Google" id="ProtNLM"/>
    </source>
</evidence>
<organism evidence="1 2">
    <name type="scientific">Pseudolysinimonas kribbensis</name>
    <dbReference type="NCBI Taxonomy" id="433641"/>
    <lineage>
        <taxon>Bacteria</taxon>
        <taxon>Bacillati</taxon>
        <taxon>Actinomycetota</taxon>
        <taxon>Actinomycetes</taxon>
        <taxon>Micrococcales</taxon>
        <taxon>Microbacteriaceae</taxon>
        <taxon>Pseudolysinimonas</taxon>
    </lineage>
</organism>
<dbReference type="Proteomes" id="UP001157034">
    <property type="component" value="Unassembled WGS sequence"/>
</dbReference>
<comment type="caution">
    <text evidence="1">The sequence shown here is derived from an EMBL/GenBank/DDBJ whole genome shotgun (WGS) entry which is preliminary data.</text>
</comment>